<sequence length="42" mass="4848">MSAFNMALLLQDAFSVLLIWEFHIGTITWSSQPVTEMMYVKP</sequence>
<protein>
    <submittedName>
        <fullName evidence="1">Uncharacterized protein</fullName>
    </submittedName>
</protein>
<keyword evidence="2" id="KW-1185">Reference proteome</keyword>
<gene>
    <name evidence="1" type="ORF">DGAL_LOCUS8353</name>
</gene>
<organism evidence="1 2">
    <name type="scientific">Daphnia galeata</name>
    <dbReference type="NCBI Taxonomy" id="27404"/>
    <lineage>
        <taxon>Eukaryota</taxon>
        <taxon>Metazoa</taxon>
        <taxon>Ecdysozoa</taxon>
        <taxon>Arthropoda</taxon>
        <taxon>Crustacea</taxon>
        <taxon>Branchiopoda</taxon>
        <taxon>Diplostraca</taxon>
        <taxon>Cladocera</taxon>
        <taxon>Anomopoda</taxon>
        <taxon>Daphniidae</taxon>
        <taxon>Daphnia</taxon>
    </lineage>
</organism>
<dbReference type="Proteomes" id="UP000789390">
    <property type="component" value="Unassembled WGS sequence"/>
</dbReference>
<accession>A0A8J2WNA1</accession>
<evidence type="ECO:0000313" key="2">
    <source>
        <dbReference type="Proteomes" id="UP000789390"/>
    </source>
</evidence>
<comment type="caution">
    <text evidence="1">The sequence shown here is derived from an EMBL/GenBank/DDBJ whole genome shotgun (WGS) entry which is preliminary data.</text>
</comment>
<name>A0A8J2WNA1_9CRUS</name>
<proteinExistence type="predicted"/>
<dbReference type="AlphaFoldDB" id="A0A8J2WNA1"/>
<evidence type="ECO:0000313" key="1">
    <source>
        <dbReference type="EMBL" id="CAH0105333.1"/>
    </source>
</evidence>
<dbReference type="EMBL" id="CAKKLH010000179">
    <property type="protein sequence ID" value="CAH0105333.1"/>
    <property type="molecule type" value="Genomic_DNA"/>
</dbReference>
<reference evidence="1" key="1">
    <citation type="submission" date="2021-11" db="EMBL/GenBank/DDBJ databases">
        <authorList>
            <person name="Schell T."/>
        </authorList>
    </citation>
    <scope>NUCLEOTIDE SEQUENCE</scope>
    <source>
        <strain evidence="1">M5</strain>
    </source>
</reference>